<evidence type="ECO:0000313" key="5">
    <source>
        <dbReference type="Proteomes" id="UP000473014"/>
    </source>
</evidence>
<accession>A0A6G2B6M0</accession>
<dbReference type="Gene3D" id="3.40.630.30">
    <property type="match status" value="1"/>
</dbReference>
<evidence type="ECO:0000256" key="1">
    <source>
        <dbReference type="ARBA" id="ARBA00022679"/>
    </source>
</evidence>
<gene>
    <name evidence="4" type="ORF">F0L17_01910</name>
</gene>
<dbReference type="Proteomes" id="UP000473014">
    <property type="component" value="Unassembled WGS sequence"/>
</dbReference>
<protein>
    <submittedName>
        <fullName evidence="4">GNAT family N-acetyltransferase</fullName>
    </submittedName>
</protein>
<keyword evidence="5" id="KW-1185">Reference proteome</keyword>
<evidence type="ECO:0000313" key="4">
    <source>
        <dbReference type="EMBL" id="MTE17907.1"/>
    </source>
</evidence>
<keyword evidence="1 4" id="KW-0808">Transferase</keyword>
<feature type="domain" description="N-acetyltransferase" evidence="3">
    <location>
        <begin position="1"/>
        <end position="151"/>
    </location>
</feature>
<comment type="caution">
    <text evidence="4">The sequence shown here is derived from an EMBL/GenBank/DDBJ whole genome shotgun (WGS) entry which is preliminary data.</text>
</comment>
<evidence type="ECO:0000259" key="3">
    <source>
        <dbReference type="PROSITE" id="PS51186"/>
    </source>
</evidence>
<evidence type="ECO:0000256" key="2">
    <source>
        <dbReference type="ARBA" id="ARBA00023315"/>
    </source>
</evidence>
<sequence>MRIRAVHPDELPLLQDIERAAGQCFRDIDMPEIADDEPLPLDELARYHHAGLAWVAADDADAPVAYLIADRVDGNLHVEQVSVHPGSARRGIGRSLLDHLAGHALSVRAPALTLTTFTEVPWNAPYYTRCGFRPLDDGELTPGLRRIREREAAHGLDRWPRICMRRTL</sequence>
<dbReference type="GO" id="GO:0016747">
    <property type="term" value="F:acyltransferase activity, transferring groups other than amino-acyl groups"/>
    <property type="evidence" value="ECO:0007669"/>
    <property type="project" value="InterPro"/>
</dbReference>
<keyword evidence="2" id="KW-0012">Acyltransferase</keyword>
<dbReference type="PANTHER" id="PTHR43800">
    <property type="entry name" value="PEPTIDYL-LYSINE N-ACETYLTRANSFERASE YJAB"/>
    <property type="match status" value="1"/>
</dbReference>
<dbReference type="PANTHER" id="PTHR43800:SF1">
    <property type="entry name" value="PEPTIDYL-LYSINE N-ACETYLTRANSFERASE YJAB"/>
    <property type="match status" value="1"/>
</dbReference>
<organism evidence="4 5">
    <name type="scientific">Streptomyces taklimakanensis</name>
    <dbReference type="NCBI Taxonomy" id="2569853"/>
    <lineage>
        <taxon>Bacteria</taxon>
        <taxon>Bacillati</taxon>
        <taxon>Actinomycetota</taxon>
        <taxon>Actinomycetes</taxon>
        <taxon>Kitasatosporales</taxon>
        <taxon>Streptomycetaceae</taxon>
        <taxon>Streptomyces</taxon>
    </lineage>
</organism>
<dbReference type="SUPFAM" id="SSF55729">
    <property type="entry name" value="Acyl-CoA N-acyltransferases (Nat)"/>
    <property type="match status" value="1"/>
</dbReference>
<reference evidence="4 5" key="1">
    <citation type="submission" date="2019-11" db="EMBL/GenBank/DDBJ databases">
        <authorList>
            <person name="Yuan L."/>
        </authorList>
    </citation>
    <scope>NUCLEOTIDE SEQUENCE [LARGE SCALE GENOMIC DNA]</scope>
    <source>
        <strain evidence="4 5">TRM43335</strain>
    </source>
</reference>
<dbReference type="InterPro" id="IPR016181">
    <property type="entry name" value="Acyl_CoA_acyltransferase"/>
</dbReference>
<proteinExistence type="predicted"/>
<dbReference type="CDD" id="cd04301">
    <property type="entry name" value="NAT_SF"/>
    <property type="match status" value="1"/>
</dbReference>
<dbReference type="OrthoDB" id="572496at2"/>
<dbReference type="Pfam" id="PF00583">
    <property type="entry name" value="Acetyltransf_1"/>
    <property type="match status" value="1"/>
</dbReference>
<name>A0A6G2B6M0_9ACTN</name>
<dbReference type="EMBL" id="WIXO01000001">
    <property type="protein sequence ID" value="MTE17907.1"/>
    <property type="molecule type" value="Genomic_DNA"/>
</dbReference>
<dbReference type="InterPro" id="IPR000182">
    <property type="entry name" value="GNAT_dom"/>
</dbReference>
<dbReference type="PROSITE" id="PS51186">
    <property type="entry name" value="GNAT"/>
    <property type="match status" value="1"/>
</dbReference>
<dbReference type="RefSeq" id="WP_155069517.1">
    <property type="nucleotide sequence ID" value="NZ_WIXO01000001.1"/>
</dbReference>
<dbReference type="AlphaFoldDB" id="A0A6G2B6M0"/>